<dbReference type="InterPro" id="IPR036162">
    <property type="entry name" value="Resolvase-like_N_sf"/>
</dbReference>
<dbReference type="Gene3D" id="3.40.50.1390">
    <property type="entry name" value="Resolvase, N-terminal catalytic domain"/>
    <property type="match status" value="1"/>
</dbReference>
<dbReference type="GO" id="GO:0000150">
    <property type="term" value="F:DNA strand exchange activity"/>
    <property type="evidence" value="ECO:0007669"/>
    <property type="project" value="InterPro"/>
</dbReference>
<dbReference type="PANTHER" id="PTHR30461">
    <property type="entry name" value="DNA-INVERTASE FROM LAMBDOID PROPHAGE"/>
    <property type="match status" value="1"/>
</dbReference>
<dbReference type="InterPro" id="IPR006119">
    <property type="entry name" value="Resolv_N"/>
</dbReference>
<dbReference type="GO" id="GO:0003677">
    <property type="term" value="F:DNA binding"/>
    <property type="evidence" value="ECO:0007669"/>
    <property type="project" value="UniProtKB-KW"/>
</dbReference>
<dbReference type="PROSITE" id="PS51736">
    <property type="entry name" value="RECOMBINASES_3"/>
    <property type="match status" value="1"/>
</dbReference>
<feature type="domain" description="Resolvase/invertase-type recombinase catalytic" evidence="4">
    <location>
        <begin position="9"/>
        <end position="156"/>
    </location>
</feature>
<sequence length="522" mass="60579">MKLNHQYHHIAIYLRISQEKKNETEETLKNHREILIGYAQSIKCTYDIYGEVISGGKSELEDRKELKRLLSNIEEYDAILCFELSRLSRNGLISQTVKQHSIDYGKSILTPYHEYDLANNENDRLMFDLGSLIASHEHSVIGKRSKLNKIQMSKAGLHVSGNVPFGYVRNNTTKRLEIKEEDAKVVRYIFELHSIGLGSFKIRDILNSEGYKTSKNNPFGLPTIKRIIKNPVYKGTIVFNDRKRKKKNGKFIYEIVDTIVVDKAHPWIISPEEWERVNQDRIARANNASIIREKPACKTGTTMLKDLIYCGICGRKMSIRKDNKSSTSYTIKRCEYLLTDGVKCKNSGIKLEFVENEIHKEIQEFKVKLIKSVDLLESNDFSNIEQQLVNRLNQIDKKLEEVLNQEKRLIDLAVERIFSIEDIRVKKQNLLSLKQSLGVDKNKILKELNNHSNESKGEKMNGIIETIENLKGKNAEQVNLTLKTFINKIYYSRVIPEELLVKSTRNDERRCYPFTLEIDYKE</sequence>
<dbReference type="Proteomes" id="UP000252118">
    <property type="component" value="Unassembled WGS sequence"/>
</dbReference>
<dbReference type="EMBL" id="QNRJ01000017">
    <property type="protein sequence ID" value="RBP02132.1"/>
    <property type="molecule type" value="Genomic_DNA"/>
</dbReference>
<name>A0A366EI92_9BACI</name>
<evidence type="ECO:0000256" key="3">
    <source>
        <dbReference type="SAM" id="Coils"/>
    </source>
</evidence>
<evidence type="ECO:0000259" key="4">
    <source>
        <dbReference type="PROSITE" id="PS51736"/>
    </source>
</evidence>
<dbReference type="RefSeq" id="WP_113970738.1">
    <property type="nucleotide sequence ID" value="NZ_QNRJ01000017.1"/>
</dbReference>
<evidence type="ECO:0000256" key="1">
    <source>
        <dbReference type="ARBA" id="ARBA00023125"/>
    </source>
</evidence>
<dbReference type="InterPro" id="IPR050639">
    <property type="entry name" value="SSR_resolvase"/>
</dbReference>
<feature type="domain" description="Recombinase" evidence="5">
    <location>
        <begin position="164"/>
        <end position="287"/>
    </location>
</feature>
<dbReference type="PROSITE" id="PS51737">
    <property type="entry name" value="RECOMBINASE_DNA_BIND"/>
    <property type="match status" value="1"/>
</dbReference>
<dbReference type="SMART" id="SM00857">
    <property type="entry name" value="Resolvase"/>
    <property type="match status" value="1"/>
</dbReference>
<dbReference type="Pfam" id="PF07508">
    <property type="entry name" value="Recombinase"/>
    <property type="match status" value="1"/>
</dbReference>
<organism evidence="6 7">
    <name type="scientific">Rossellomorea aquimaris</name>
    <dbReference type="NCBI Taxonomy" id="189382"/>
    <lineage>
        <taxon>Bacteria</taxon>
        <taxon>Bacillati</taxon>
        <taxon>Bacillota</taxon>
        <taxon>Bacilli</taxon>
        <taxon>Bacillales</taxon>
        <taxon>Bacillaceae</taxon>
        <taxon>Rossellomorea</taxon>
    </lineage>
</organism>
<feature type="coiled-coil region" evidence="3">
    <location>
        <begin position="385"/>
        <end position="412"/>
    </location>
</feature>
<dbReference type="CDD" id="cd00338">
    <property type="entry name" value="Ser_Recombinase"/>
    <property type="match status" value="1"/>
</dbReference>
<protein>
    <submittedName>
        <fullName evidence="6">DNA invertase Pin-like site-specific DNA recombinase</fullName>
    </submittedName>
</protein>
<evidence type="ECO:0000256" key="2">
    <source>
        <dbReference type="ARBA" id="ARBA00023172"/>
    </source>
</evidence>
<dbReference type="OrthoDB" id="65783at2"/>
<dbReference type="InterPro" id="IPR011109">
    <property type="entry name" value="DNA_bind_recombinase_dom"/>
</dbReference>
<dbReference type="SUPFAM" id="SSF53041">
    <property type="entry name" value="Resolvase-like"/>
    <property type="match status" value="1"/>
</dbReference>
<dbReference type="AlphaFoldDB" id="A0A366EI92"/>
<evidence type="ECO:0000313" key="7">
    <source>
        <dbReference type="Proteomes" id="UP000252118"/>
    </source>
</evidence>
<gene>
    <name evidence="6" type="ORF">DET59_1177</name>
</gene>
<dbReference type="Pfam" id="PF00239">
    <property type="entry name" value="Resolvase"/>
    <property type="match status" value="1"/>
</dbReference>
<comment type="caution">
    <text evidence="6">The sequence shown here is derived from an EMBL/GenBank/DDBJ whole genome shotgun (WGS) entry which is preliminary data.</text>
</comment>
<dbReference type="Pfam" id="PF13408">
    <property type="entry name" value="Zn_ribbon_recom"/>
    <property type="match status" value="1"/>
</dbReference>
<evidence type="ECO:0000259" key="5">
    <source>
        <dbReference type="PROSITE" id="PS51737"/>
    </source>
</evidence>
<accession>A0A366EI92</accession>
<dbReference type="Gene3D" id="3.90.1750.20">
    <property type="entry name" value="Putative Large Serine Recombinase, Chain B, Domain 2"/>
    <property type="match status" value="1"/>
</dbReference>
<dbReference type="InterPro" id="IPR038109">
    <property type="entry name" value="DNA_bind_recomb_sf"/>
</dbReference>
<dbReference type="InterPro" id="IPR025827">
    <property type="entry name" value="Zn_ribbon_recom_dom"/>
</dbReference>
<reference evidence="6 7" key="1">
    <citation type="submission" date="2018-06" db="EMBL/GenBank/DDBJ databases">
        <title>Freshwater and sediment microbial communities from various areas in North America, analyzing microbe dynamics in response to fracking.</title>
        <authorList>
            <person name="Lamendella R."/>
        </authorList>
    </citation>
    <scope>NUCLEOTIDE SEQUENCE [LARGE SCALE GENOMIC DNA]</scope>
    <source>
        <strain evidence="6 7">97B</strain>
    </source>
</reference>
<keyword evidence="2" id="KW-0233">DNA recombination</keyword>
<evidence type="ECO:0000313" key="6">
    <source>
        <dbReference type="EMBL" id="RBP02132.1"/>
    </source>
</evidence>
<keyword evidence="3" id="KW-0175">Coiled coil</keyword>
<proteinExistence type="predicted"/>
<dbReference type="PANTHER" id="PTHR30461:SF2">
    <property type="entry name" value="SERINE RECOMBINASE PINE-RELATED"/>
    <property type="match status" value="1"/>
</dbReference>
<keyword evidence="1" id="KW-0238">DNA-binding</keyword>